<organism evidence="3 4">
    <name type="scientific">Diplodia intermedia</name>
    <dbReference type="NCBI Taxonomy" id="856260"/>
    <lineage>
        <taxon>Eukaryota</taxon>
        <taxon>Fungi</taxon>
        <taxon>Dikarya</taxon>
        <taxon>Ascomycota</taxon>
        <taxon>Pezizomycotina</taxon>
        <taxon>Dothideomycetes</taxon>
        <taxon>Dothideomycetes incertae sedis</taxon>
        <taxon>Botryosphaeriales</taxon>
        <taxon>Botryosphaeriaceae</taxon>
        <taxon>Diplodia</taxon>
    </lineage>
</organism>
<reference evidence="3 4" key="1">
    <citation type="journal article" date="2023" name="Plant Dis.">
        <title>First Report of Diplodia intermedia Causing Canker and Dieback Diseases on Apple Trees in Canada.</title>
        <authorList>
            <person name="Ellouze W."/>
            <person name="Ilyukhin E."/>
            <person name="Sulman M."/>
            <person name="Ali S."/>
        </authorList>
    </citation>
    <scope>NUCLEOTIDE SEQUENCE [LARGE SCALE GENOMIC DNA]</scope>
    <source>
        <strain evidence="3 4">M45-28</strain>
    </source>
</reference>
<accession>A0ABR3TK62</accession>
<keyword evidence="2" id="KW-0812">Transmembrane</keyword>
<dbReference type="Proteomes" id="UP001521184">
    <property type="component" value="Unassembled WGS sequence"/>
</dbReference>
<dbReference type="EMBL" id="JAKEKT020000056">
    <property type="protein sequence ID" value="KAL1639940.1"/>
    <property type="molecule type" value="Genomic_DNA"/>
</dbReference>
<name>A0ABR3TK62_9PEZI</name>
<feature type="compositionally biased region" description="Acidic residues" evidence="1">
    <location>
        <begin position="82"/>
        <end position="91"/>
    </location>
</feature>
<evidence type="ECO:0000256" key="2">
    <source>
        <dbReference type="SAM" id="Phobius"/>
    </source>
</evidence>
<evidence type="ECO:0000256" key="1">
    <source>
        <dbReference type="SAM" id="MobiDB-lite"/>
    </source>
</evidence>
<keyword evidence="2" id="KW-0472">Membrane</keyword>
<proteinExistence type="predicted"/>
<dbReference type="InterPro" id="IPR038213">
    <property type="entry name" value="IFI6/IFI27-like_sf"/>
</dbReference>
<evidence type="ECO:0000313" key="3">
    <source>
        <dbReference type="EMBL" id="KAL1639940.1"/>
    </source>
</evidence>
<gene>
    <name evidence="3" type="ORF">SLS58_007366</name>
</gene>
<protein>
    <submittedName>
        <fullName evidence="3">Uncharacterized protein</fullName>
    </submittedName>
</protein>
<comment type="caution">
    <text evidence="3">The sequence shown here is derived from an EMBL/GenBank/DDBJ whole genome shotgun (WGS) entry which is preliminary data.</text>
</comment>
<feature type="region of interest" description="Disordered" evidence="1">
    <location>
        <begin position="73"/>
        <end position="104"/>
    </location>
</feature>
<dbReference type="Gene3D" id="6.10.110.10">
    <property type="match status" value="1"/>
</dbReference>
<feature type="transmembrane region" description="Helical" evidence="2">
    <location>
        <begin position="41"/>
        <end position="64"/>
    </location>
</feature>
<keyword evidence="2" id="KW-1133">Transmembrane helix</keyword>
<evidence type="ECO:0000313" key="4">
    <source>
        <dbReference type="Proteomes" id="UP001521184"/>
    </source>
</evidence>
<sequence>MGFTAGGIGAGSAAAGIQASTGSVAAGSLFATLTSAMMGGYGVPIVFGSIGAVYAAGVTGLVLSKGRFSGDAHMAGAGDSNGNDDDDDDGDSHDGGDSKAIKKD</sequence>
<feature type="compositionally biased region" description="Basic and acidic residues" evidence="1">
    <location>
        <begin position="92"/>
        <end position="104"/>
    </location>
</feature>
<keyword evidence="4" id="KW-1185">Reference proteome</keyword>